<dbReference type="InterPro" id="IPR036249">
    <property type="entry name" value="Thioredoxin-like_sf"/>
</dbReference>
<name>A0A481Z5E2_9VIRU</name>
<protein>
    <submittedName>
        <fullName evidence="1">Thioredoxin-like protein</fullName>
    </submittedName>
</protein>
<sequence>MTSSTLVTEELFGRDAVKNLNSDDFLLETTTPIQLKWTDCIVILFYGDNNESKSLAQIWATAAKSVIGTIFAAANLKSNQKLAQAFVKIGESPTPYRNFRMQGYPFILAYQRGFPVGFYNGERDVQAIVDWSLTLACKPDYYESRQLAASAHVDISFEMGGINEYQRRTDSLQYTAGNPVRRYDPRTGIVITGSRGASVAARQQQAGERAAGVRITAPPESGETSAGVIPTLGQGVTPPLPTVVQPAVPTSGTTPPTIVRTRPISTAPLPTLPVGQVPVGQVS</sequence>
<proteinExistence type="predicted"/>
<dbReference type="Gene3D" id="3.40.30.10">
    <property type="entry name" value="Glutaredoxin"/>
    <property type="match status" value="1"/>
</dbReference>
<gene>
    <name evidence="1" type="ORF">LCPAC201_00560</name>
</gene>
<dbReference type="SUPFAM" id="SSF52833">
    <property type="entry name" value="Thioredoxin-like"/>
    <property type="match status" value="1"/>
</dbReference>
<accession>A0A481Z5E2</accession>
<reference evidence="1" key="1">
    <citation type="journal article" date="2019" name="MBio">
        <title>Virus Genomes from Deep Sea Sediments Expand the Ocean Megavirome and Support Independent Origins of Viral Gigantism.</title>
        <authorList>
            <person name="Backstrom D."/>
            <person name="Yutin N."/>
            <person name="Jorgensen S.L."/>
            <person name="Dharamshi J."/>
            <person name="Homa F."/>
            <person name="Zaremba-Niedwiedzka K."/>
            <person name="Spang A."/>
            <person name="Wolf Y.I."/>
            <person name="Koonin E.V."/>
            <person name="Ettema T.J."/>
        </authorList>
    </citation>
    <scope>NUCLEOTIDE SEQUENCE</scope>
</reference>
<organism evidence="1">
    <name type="scientific">Pithovirus LCPAC201</name>
    <dbReference type="NCBI Taxonomy" id="2506591"/>
    <lineage>
        <taxon>Viruses</taxon>
        <taxon>Pithoviruses</taxon>
    </lineage>
</organism>
<dbReference type="EMBL" id="MK500498">
    <property type="protein sequence ID" value="QBK90755.1"/>
    <property type="molecule type" value="Genomic_DNA"/>
</dbReference>
<evidence type="ECO:0000313" key="1">
    <source>
        <dbReference type="EMBL" id="QBK90755.1"/>
    </source>
</evidence>